<reference evidence="3" key="2">
    <citation type="submission" date="2020-09" db="EMBL/GenBank/DDBJ databases">
        <authorList>
            <person name="Sun Q."/>
            <person name="Kim S."/>
        </authorList>
    </citation>
    <scope>NUCLEOTIDE SEQUENCE</scope>
    <source>
        <strain evidence="3">KCTC 12870</strain>
    </source>
</reference>
<dbReference type="SUPFAM" id="SSF54736">
    <property type="entry name" value="ClpS-like"/>
    <property type="match status" value="1"/>
</dbReference>
<dbReference type="GO" id="GO:0006508">
    <property type="term" value="P:proteolysis"/>
    <property type="evidence" value="ECO:0007669"/>
    <property type="project" value="UniProtKB-UniRule"/>
</dbReference>
<evidence type="ECO:0000259" key="2">
    <source>
        <dbReference type="Pfam" id="PF02617"/>
    </source>
</evidence>
<gene>
    <name evidence="1" type="primary">clpS</name>
    <name evidence="3" type="ORF">GCM10007047_25400</name>
</gene>
<keyword evidence="4" id="KW-1185">Reference proteome</keyword>
<protein>
    <recommendedName>
        <fullName evidence="1">ATP-dependent Clp protease adapter protein ClpS</fullName>
    </recommendedName>
</protein>
<comment type="subunit">
    <text evidence="1">Binds to the N-terminal domain of the chaperone ClpA.</text>
</comment>
<dbReference type="InterPro" id="IPR022935">
    <property type="entry name" value="ClpS"/>
</dbReference>
<feature type="domain" description="Adaptor protein ClpS core" evidence="2">
    <location>
        <begin position="18"/>
        <end position="84"/>
    </location>
</feature>
<evidence type="ECO:0000256" key="1">
    <source>
        <dbReference type="HAMAP-Rule" id="MF_00302"/>
    </source>
</evidence>
<evidence type="ECO:0000313" key="3">
    <source>
        <dbReference type="EMBL" id="GHC07254.1"/>
    </source>
</evidence>
<comment type="similarity">
    <text evidence="1">Belongs to the ClpS family.</text>
</comment>
<evidence type="ECO:0000313" key="4">
    <source>
        <dbReference type="Proteomes" id="UP000642829"/>
    </source>
</evidence>
<dbReference type="Gene3D" id="3.30.1390.10">
    <property type="match status" value="1"/>
</dbReference>
<dbReference type="NCBIfam" id="NF000668">
    <property type="entry name" value="PRK00033.1-1"/>
    <property type="match status" value="1"/>
</dbReference>
<dbReference type="RefSeq" id="WP_200163324.1">
    <property type="nucleotide sequence ID" value="NZ_JAENIH010000023.1"/>
</dbReference>
<dbReference type="Proteomes" id="UP000642829">
    <property type="component" value="Unassembled WGS sequence"/>
</dbReference>
<reference evidence="3" key="1">
    <citation type="journal article" date="2014" name="Int. J. Syst. Evol. Microbiol.">
        <title>Complete genome sequence of Corynebacterium casei LMG S-19264T (=DSM 44701T), isolated from a smear-ripened cheese.</title>
        <authorList>
            <consortium name="US DOE Joint Genome Institute (JGI-PGF)"/>
            <person name="Walter F."/>
            <person name="Albersmeier A."/>
            <person name="Kalinowski J."/>
            <person name="Ruckert C."/>
        </authorList>
    </citation>
    <scope>NUCLEOTIDE SEQUENCE</scope>
    <source>
        <strain evidence="3">KCTC 12870</strain>
    </source>
</reference>
<proteinExistence type="inferred from homology"/>
<organism evidence="3 4">
    <name type="scientific">Cerasicoccus arenae</name>
    <dbReference type="NCBI Taxonomy" id="424488"/>
    <lineage>
        <taxon>Bacteria</taxon>
        <taxon>Pseudomonadati</taxon>
        <taxon>Verrucomicrobiota</taxon>
        <taxon>Opitutia</taxon>
        <taxon>Puniceicoccales</taxon>
        <taxon>Cerasicoccaceae</taxon>
        <taxon>Cerasicoccus</taxon>
    </lineage>
</organism>
<name>A0A8J3DDE1_9BACT</name>
<accession>A0A8J3DDE1</accession>
<comment type="function">
    <text evidence="1">Involved in the modulation of the specificity of the ClpAP-mediated ATP-dependent protein degradation.</text>
</comment>
<dbReference type="Pfam" id="PF02617">
    <property type="entry name" value="ClpS"/>
    <property type="match status" value="1"/>
</dbReference>
<dbReference type="HAMAP" id="MF_00302">
    <property type="entry name" value="ClpS"/>
    <property type="match status" value="1"/>
</dbReference>
<dbReference type="PANTHER" id="PTHR33473">
    <property type="entry name" value="ATP-DEPENDENT CLP PROTEASE ADAPTER PROTEIN CLPS1, CHLOROPLASTIC"/>
    <property type="match status" value="1"/>
</dbReference>
<sequence>MANNPFTESDTSTSVATEAPWNVIVLNDPVNLMSYVVLVFRRVLGFDEDTARKHMLEVHEEGRSIVWGGEREKAENYVHELHKWQLNARLEHDA</sequence>
<dbReference type="PANTHER" id="PTHR33473:SF19">
    <property type="entry name" value="ATP-DEPENDENT CLP PROTEASE ADAPTER PROTEIN CLPS"/>
    <property type="match status" value="1"/>
</dbReference>
<comment type="caution">
    <text evidence="3">The sequence shown here is derived from an EMBL/GenBank/DDBJ whole genome shotgun (WGS) entry which is preliminary data.</text>
</comment>
<dbReference type="AlphaFoldDB" id="A0A8J3DDE1"/>
<dbReference type="GO" id="GO:0030163">
    <property type="term" value="P:protein catabolic process"/>
    <property type="evidence" value="ECO:0007669"/>
    <property type="project" value="InterPro"/>
</dbReference>
<dbReference type="EMBL" id="BMXG01000017">
    <property type="protein sequence ID" value="GHC07254.1"/>
    <property type="molecule type" value="Genomic_DNA"/>
</dbReference>
<dbReference type="InterPro" id="IPR003769">
    <property type="entry name" value="ClpS_core"/>
</dbReference>
<dbReference type="InterPro" id="IPR014719">
    <property type="entry name" value="Ribosomal_bL12_C/ClpS-like"/>
</dbReference>